<reference evidence="1" key="1">
    <citation type="submission" date="2023-03" db="EMBL/GenBank/DDBJ databases">
        <title>Electrophorus voltai genome.</title>
        <authorList>
            <person name="Bian C."/>
        </authorList>
    </citation>
    <scope>NUCLEOTIDE SEQUENCE</scope>
    <source>
        <strain evidence="1">CB-2022</strain>
        <tissue evidence="1">Muscle</tissue>
    </source>
</reference>
<evidence type="ECO:0000313" key="2">
    <source>
        <dbReference type="Proteomes" id="UP001239994"/>
    </source>
</evidence>
<gene>
    <name evidence="1" type="ORF">P4O66_015131</name>
</gene>
<dbReference type="EMBL" id="JAROKS010000022">
    <property type="protein sequence ID" value="KAK1789189.1"/>
    <property type="molecule type" value="Genomic_DNA"/>
</dbReference>
<proteinExistence type="predicted"/>
<evidence type="ECO:0000313" key="1">
    <source>
        <dbReference type="EMBL" id="KAK1789189.1"/>
    </source>
</evidence>
<protein>
    <submittedName>
        <fullName evidence="1">Uncharacterized protein</fullName>
    </submittedName>
</protein>
<comment type="caution">
    <text evidence="1">The sequence shown here is derived from an EMBL/GenBank/DDBJ whole genome shotgun (WGS) entry which is preliminary data.</text>
</comment>
<feature type="non-terminal residue" evidence="1">
    <location>
        <position position="1"/>
    </location>
</feature>
<accession>A0AAD8Z0G7</accession>
<keyword evidence="2" id="KW-1185">Reference proteome</keyword>
<name>A0AAD8Z0G7_9TELE</name>
<dbReference type="Proteomes" id="UP001239994">
    <property type="component" value="Unassembled WGS sequence"/>
</dbReference>
<organism evidence="1 2">
    <name type="scientific">Electrophorus voltai</name>
    <dbReference type="NCBI Taxonomy" id="2609070"/>
    <lineage>
        <taxon>Eukaryota</taxon>
        <taxon>Metazoa</taxon>
        <taxon>Chordata</taxon>
        <taxon>Craniata</taxon>
        <taxon>Vertebrata</taxon>
        <taxon>Euteleostomi</taxon>
        <taxon>Actinopterygii</taxon>
        <taxon>Neopterygii</taxon>
        <taxon>Teleostei</taxon>
        <taxon>Ostariophysi</taxon>
        <taxon>Gymnotiformes</taxon>
        <taxon>Gymnotoidei</taxon>
        <taxon>Gymnotidae</taxon>
        <taxon>Electrophorus</taxon>
    </lineage>
</organism>
<sequence>MQGLTEVALKAKRLKKALGFR</sequence>
<dbReference type="AlphaFoldDB" id="A0AAD8Z0G7"/>